<dbReference type="PANTHER" id="PTHR34390:SF2">
    <property type="entry name" value="SUCCINATE TRANSPORTER SUBUNIT YJJP-RELATED"/>
    <property type="match status" value="1"/>
</dbReference>
<comment type="subcellular location">
    <subcellularLocation>
        <location evidence="1">Cell membrane</location>
        <topology evidence="1">Multi-pass membrane protein</topology>
    </subcellularLocation>
</comment>
<evidence type="ECO:0000256" key="4">
    <source>
        <dbReference type="ARBA" id="ARBA00022989"/>
    </source>
</evidence>
<keyword evidence="11" id="KW-1185">Reference proteome</keyword>
<evidence type="ECO:0000256" key="7">
    <source>
        <dbReference type="SAM" id="Coils"/>
    </source>
</evidence>
<evidence type="ECO:0000256" key="1">
    <source>
        <dbReference type="ARBA" id="ARBA00004651"/>
    </source>
</evidence>
<dbReference type="InterPro" id="IPR010619">
    <property type="entry name" value="ThrE-like_N"/>
</dbReference>
<dbReference type="InterPro" id="IPR050539">
    <property type="entry name" value="ThrE_Dicarb/AminoAcid_Exp"/>
</dbReference>
<feature type="transmembrane region" description="Helical" evidence="8">
    <location>
        <begin position="225"/>
        <end position="249"/>
    </location>
</feature>
<reference evidence="10 11" key="2">
    <citation type="journal article" date="2016" name="Int. J. Syst. Evol. Microbiol.">
        <title>Flavisolibacter tropicus sp. nov., isolated from tropical soil.</title>
        <authorList>
            <person name="Lee J.J."/>
            <person name="Kang M.S."/>
            <person name="Kim G.S."/>
            <person name="Lee C.S."/>
            <person name="Lim S."/>
            <person name="Lee J."/>
            <person name="Roh S.H."/>
            <person name="Kang H."/>
            <person name="Ha J.M."/>
            <person name="Bae S."/>
            <person name="Jung H.Y."/>
            <person name="Kim M.K."/>
        </authorList>
    </citation>
    <scope>NUCLEOTIDE SEQUENCE [LARGE SCALE GENOMIC DNA]</scope>
    <source>
        <strain evidence="10 11">LCS9</strain>
    </source>
</reference>
<organism evidence="10 11">
    <name type="scientific">Flavisolibacter tropicus</name>
    <dbReference type="NCBI Taxonomy" id="1492898"/>
    <lineage>
        <taxon>Bacteria</taxon>
        <taxon>Pseudomonadati</taxon>
        <taxon>Bacteroidota</taxon>
        <taxon>Chitinophagia</taxon>
        <taxon>Chitinophagales</taxon>
        <taxon>Chitinophagaceae</taxon>
        <taxon>Flavisolibacter</taxon>
    </lineage>
</organism>
<proteinExistence type="inferred from homology"/>
<dbReference type="EMBL" id="CP011390">
    <property type="protein sequence ID" value="ANE50342.1"/>
    <property type="molecule type" value="Genomic_DNA"/>
</dbReference>
<name>A0A172TTL6_9BACT</name>
<feature type="domain" description="Threonine/serine exporter-like N-terminal" evidence="9">
    <location>
        <begin position="10"/>
        <end position="246"/>
    </location>
</feature>
<dbReference type="PANTHER" id="PTHR34390">
    <property type="entry name" value="UPF0442 PROTEIN YJJB-RELATED"/>
    <property type="match status" value="1"/>
</dbReference>
<feature type="transmembrane region" description="Helical" evidence="8">
    <location>
        <begin position="166"/>
        <end position="187"/>
    </location>
</feature>
<dbReference type="Pfam" id="PF06738">
    <property type="entry name" value="ThrE"/>
    <property type="match status" value="1"/>
</dbReference>
<keyword evidence="5 8" id="KW-0472">Membrane</keyword>
<dbReference type="GO" id="GO:0005886">
    <property type="term" value="C:plasma membrane"/>
    <property type="evidence" value="ECO:0007669"/>
    <property type="project" value="UniProtKB-SubCell"/>
</dbReference>
<gene>
    <name evidence="10" type="ORF">SY85_07360</name>
</gene>
<feature type="coiled-coil region" evidence="7">
    <location>
        <begin position="84"/>
        <end position="111"/>
    </location>
</feature>
<evidence type="ECO:0000256" key="8">
    <source>
        <dbReference type="SAM" id="Phobius"/>
    </source>
</evidence>
<dbReference type="RefSeq" id="WP_066403024.1">
    <property type="nucleotide sequence ID" value="NZ_CP011390.1"/>
</dbReference>
<comment type="similarity">
    <text evidence="6">Belongs to the ThrE exporter (TC 2.A.79) family.</text>
</comment>
<dbReference type="OrthoDB" id="9813917at2"/>
<evidence type="ECO:0000256" key="5">
    <source>
        <dbReference type="ARBA" id="ARBA00023136"/>
    </source>
</evidence>
<feature type="transmembrane region" description="Helical" evidence="8">
    <location>
        <begin position="114"/>
        <end position="132"/>
    </location>
</feature>
<evidence type="ECO:0000256" key="2">
    <source>
        <dbReference type="ARBA" id="ARBA00022475"/>
    </source>
</evidence>
<dbReference type="KEGG" id="fla:SY85_07360"/>
<sequence length="253" mass="27046">MTESKELGALLLDIGISLLQAGANCSSIRTTMKKFAAVYHYIPHIAIGSKSISLALNDINGITIFNGIRSASGHDIDFTLISGISSLSRKVEEKELTIQELKNELSKIQVAGRYPRIVTLCFVSLAGAAFCYTFGGSWIEMIITFGATFCGLLAKQQLAKYKFNPYVCTYVGATVASLFTSIFYSAGLTIAPVQAFSTCVLFLIPGVLLINSLTDLIDGNIINGIAKGVSALMFALAIAFGLSTTIILFKLNG</sequence>
<evidence type="ECO:0000313" key="10">
    <source>
        <dbReference type="EMBL" id="ANE50342.1"/>
    </source>
</evidence>
<accession>A0A172TTL6</accession>
<dbReference type="GO" id="GO:0015744">
    <property type="term" value="P:succinate transport"/>
    <property type="evidence" value="ECO:0007669"/>
    <property type="project" value="TreeGrafter"/>
</dbReference>
<dbReference type="AlphaFoldDB" id="A0A172TTL6"/>
<keyword evidence="4 8" id="KW-1133">Transmembrane helix</keyword>
<feature type="transmembrane region" description="Helical" evidence="8">
    <location>
        <begin position="193"/>
        <end position="213"/>
    </location>
</feature>
<dbReference type="Proteomes" id="UP000077177">
    <property type="component" value="Chromosome"/>
</dbReference>
<evidence type="ECO:0000313" key="11">
    <source>
        <dbReference type="Proteomes" id="UP000077177"/>
    </source>
</evidence>
<dbReference type="GO" id="GO:0022857">
    <property type="term" value="F:transmembrane transporter activity"/>
    <property type="evidence" value="ECO:0007669"/>
    <property type="project" value="InterPro"/>
</dbReference>
<keyword evidence="7" id="KW-0175">Coiled coil</keyword>
<protein>
    <recommendedName>
        <fullName evidence="9">Threonine/serine exporter-like N-terminal domain-containing protein</fullName>
    </recommendedName>
</protein>
<keyword evidence="2" id="KW-1003">Cell membrane</keyword>
<reference evidence="11" key="1">
    <citation type="submission" date="2015-01" db="EMBL/GenBank/DDBJ databases">
        <title>Flavisolibacter sp./LCS9/ whole genome sequencing.</title>
        <authorList>
            <person name="Kim M.K."/>
            <person name="Srinivasan S."/>
            <person name="Lee J.-J."/>
        </authorList>
    </citation>
    <scope>NUCLEOTIDE SEQUENCE [LARGE SCALE GENOMIC DNA]</scope>
    <source>
        <strain evidence="11">LCS9</strain>
    </source>
</reference>
<evidence type="ECO:0000256" key="6">
    <source>
        <dbReference type="ARBA" id="ARBA00034125"/>
    </source>
</evidence>
<evidence type="ECO:0000259" key="9">
    <source>
        <dbReference type="Pfam" id="PF06738"/>
    </source>
</evidence>
<keyword evidence="3 8" id="KW-0812">Transmembrane</keyword>
<evidence type="ECO:0000256" key="3">
    <source>
        <dbReference type="ARBA" id="ARBA00022692"/>
    </source>
</evidence>